<dbReference type="InterPro" id="IPR008984">
    <property type="entry name" value="SMAD_FHA_dom_sf"/>
</dbReference>
<dbReference type="SUPFAM" id="SSF49879">
    <property type="entry name" value="SMAD/FHA domain"/>
    <property type="match status" value="1"/>
</dbReference>
<dbReference type="CDD" id="cd00060">
    <property type="entry name" value="FHA"/>
    <property type="match status" value="1"/>
</dbReference>
<feature type="region of interest" description="Disordered" evidence="1">
    <location>
        <begin position="145"/>
        <end position="392"/>
    </location>
</feature>
<dbReference type="Proteomes" id="UP000537825">
    <property type="component" value="Unassembled WGS sequence"/>
</dbReference>
<proteinExistence type="predicted"/>
<dbReference type="PROSITE" id="PS50006">
    <property type="entry name" value="FHA_DOMAIN"/>
    <property type="match status" value="1"/>
</dbReference>
<evidence type="ECO:0000313" key="4">
    <source>
        <dbReference type="Proteomes" id="UP000537825"/>
    </source>
</evidence>
<evidence type="ECO:0000259" key="2">
    <source>
        <dbReference type="PROSITE" id="PS50006"/>
    </source>
</evidence>
<feature type="domain" description="FHA" evidence="2">
    <location>
        <begin position="415"/>
        <end position="464"/>
    </location>
</feature>
<sequence length="491" mass="51578">MNRIRETIEVAEPLWRALEQMSHDLGVDRNALVAQALFMLARQNGYVAPTPVALGATDAGEPVRAPAARAPEPVVRVAERPVAVAVPAAAVVPAAVAVPAAAVVPAKENVAAAPAAAAVSEPVKAQSSVDEAAHARARMQEVLAAVDAVSQPRDVPVASDEEEEADEEEESDSDEDSDDEESDDEAADESSDDEESDDEAADESSDDEESDDESSDDEESEEEDSDDEESDDNAADESSDDESASEAAAAAGSDDDDESQSSEEDDASAADIAAAIGSEERPGADEDDDSEPEEAKTGEEATGSEKDDADDEAAAQAAASGEDAEQAAAPAEDEEQDSGSNESEEQDLPFVAPPAAKAPAARKQGRVLRPSEPEDAAPPESNRGRKPAARAPARMDLFVRLSPDGPATRVDVERFTLGRGPQCSLVVKSGRVSREHAIVVRDGADYFIEDLGSSNGTWINHQRIKRQKIADGDTFNLGTEAVYFSLQPSED</sequence>
<dbReference type="EMBL" id="JAAAPK010000009">
    <property type="protein sequence ID" value="NBC44007.1"/>
    <property type="molecule type" value="Genomic_DNA"/>
</dbReference>
<dbReference type="SMART" id="SM00240">
    <property type="entry name" value="FHA"/>
    <property type="match status" value="1"/>
</dbReference>
<gene>
    <name evidence="3" type="ORF">GTZ93_29785</name>
</gene>
<dbReference type="InterPro" id="IPR000253">
    <property type="entry name" value="FHA_dom"/>
</dbReference>
<keyword evidence="4" id="KW-1185">Reference proteome</keyword>
<protein>
    <submittedName>
        <fullName evidence="3">FHA domain-containing protein</fullName>
    </submittedName>
</protein>
<evidence type="ECO:0000256" key="1">
    <source>
        <dbReference type="SAM" id="MobiDB-lite"/>
    </source>
</evidence>
<dbReference type="PANTHER" id="PTHR23308">
    <property type="entry name" value="NUCLEAR INHIBITOR OF PROTEIN PHOSPHATASE-1"/>
    <property type="match status" value="1"/>
</dbReference>
<feature type="compositionally biased region" description="Acidic residues" evidence="1">
    <location>
        <begin position="253"/>
        <end position="268"/>
    </location>
</feature>
<dbReference type="InterPro" id="IPR050923">
    <property type="entry name" value="Cell_Proc_Reg/RNA_Proc"/>
</dbReference>
<organism evidence="3 4">
    <name type="scientific">Corallococcus exiguus</name>
    <dbReference type="NCBI Taxonomy" id="83462"/>
    <lineage>
        <taxon>Bacteria</taxon>
        <taxon>Pseudomonadati</taxon>
        <taxon>Myxococcota</taxon>
        <taxon>Myxococcia</taxon>
        <taxon>Myxococcales</taxon>
        <taxon>Cystobacterineae</taxon>
        <taxon>Myxococcaceae</taxon>
        <taxon>Corallococcus</taxon>
    </lineage>
</organism>
<feature type="compositionally biased region" description="Acidic residues" evidence="1">
    <location>
        <begin position="159"/>
        <end position="244"/>
    </location>
</feature>
<feature type="compositionally biased region" description="Basic and acidic residues" evidence="1">
    <location>
        <begin position="293"/>
        <end position="306"/>
    </location>
</feature>
<dbReference type="Pfam" id="PF00498">
    <property type="entry name" value="FHA"/>
    <property type="match status" value="1"/>
</dbReference>
<dbReference type="AlphaFoldDB" id="A0A7X4YGN1"/>
<reference evidence="3 4" key="1">
    <citation type="submission" date="2020-01" db="EMBL/GenBank/DDBJ databases">
        <title>The draft genome sequence of Corallococcus exiguus DSM 14696.</title>
        <authorList>
            <person name="Zhang X."/>
            <person name="Zhu H."/>
        </authorList>
    </citation>
    <scope>NUCLEOTIDE SEQUENCE [LARGE SCALE GENOMIC DNA]</scope>
    <source>
        <strain evidence="3 4">DSM 14696</strain>
    </source>
</reference>
<feature type="compositionally biased region" description="Acidic residues" evidence="1">
    <location>
        <begin position="331"/>
        <end position="347"/>
    </location>
</feature>
<evidence type="ECO:0000313" key="3">
    <source>
        <dbReference type="EMBL" id="NBC44007.1"/>
    </source>
</evidence>
<dbReference type="RefSeq" id="WP_139916979.1">
    <property type="nucleotide sequence ID" value="NZ_CBCSLE010000090.1"/>
</dbReference>
<accession>A0A7X4YGN1</accession>
<comment type="caution">
    <text evidence="3">The sequence shown here is derived from an EMBL/GenBank/DDBJ whole genome shotgun (WGS) entry which is preliminary data.</text>
</comment>
<feature type="compositionally biased region" description="Low complexity" evidence="1">
    <location>
        <begin position="314"/>
        <end position="330"/>
    </location>
</feature>
<name>A0A7X4YGN1_9BACT</name>
<dbReference type="Gene3D" id="2.60.200.20">
    <property type="match status" value="1"/>
</dbReference>